<dbReference type="EMBL" id="JAIWIU010000043">
    <property type="protein sequence ID" value="MCA2015990.1"/>
    <property type="molecule type" value="Genomic_DNA"/>
</dbReference>
<name>A0ABS7YJY5_9VIBR</name>
<dbReference type="Proteomes" id="UP001199044">
    <property type="component" value="Unassembled WGS sequence"/>
</dbReference>
<organism evidence="3 4">
    <name type="scientific">Vibrio tritonius</name>
    <dbReference type="NCBI Taxonomy" id="1435069"/>
    <lineage>
        <taxon>Bacteria</taxon>
        <taxon>Pseudomonadati</taxon>
        <taxon>Pseudomonadota</taxon>
        <taxon>Gammaproteobacteria</taxon>
        <taxon>Vibrionales</taxon>
        <taxon>Vibrionaceae</taxon>
        <taxon>Vibrio</taxon>
    </lineage>
</organism>
<evidence type="ECO:0000259" key="2">
    <source>
        <dbReference type="Pfam" id="PF16537"/>
    </source>
</evidence>
<comment type="caution">
    <text evidence="3">The sequence shown here is derived from an EMBL/GenBank/DDBJ whole genome shotgun (WGS) entry which is preliminary data.</text>
</comment>
<dbReference type="InterPro" id="IPR032389">
    <property type="entry name" value="GspB_C"/>
</dbReference>
<gene>
    <name evidence="3" type="ORF">LDJ79_07700</name>
</gene>
<feature type="domain" description="Type II secretion system protein GspB C-terminal" evidence="2">
    <location>
        <begin position="175"/>
        <end position="234"/>
    </location>
</feature>
<protein>
    <submittedName>
        <fullName evidence="3">General secretion pathway protein GspB</fullName>
    </submittedName>
</protein>
<evidence type="ECO:0000256" key="1">
    <source>
        <dbReference type="SAM" id="MobiDB-lite"/>
    </source>
</evidence>
<evidence type="ECO:0000313" key="4">
    <source>
        <dbReference type="Proteomes" id="UP001199044"/>
    </source>
</evidence>
<feature type="region of interest" description="Disordered" evidence="1">
    <location>
        <begin position="86"/>
        <end position="120"/>
    </location>
</feature>
<accession>A0ABS7YJY5</accession>
<dbReference type="RefSeq" id="WP_068715062.1">
    <property type="nucleotide sequence ID" value="NZ_AP014635.1"/>
</dbReference>
<evidence type="ECO:0000313" key="3">
    <source>
        <dbReference type="EMBL" id="MCA2015990.1"/>
    </source>
</evidence>
<keyword evidence="4" id="KW-1185">Reference proteome</keyword>
<reference evidence="4" key="1">
    <citation type="submission" date="2023-07" db="EMBL/GenBank/DDBJ databases">
        <title>Molecular identification of indigenous halophilic bacteria isolated from red sea cost, biodegradation of synthetic dyes and assessment of degraded metabolite toxicity.</title>
        <authorList>
            <person name="Chaieb K."/>
            <person name="Altayb H.N."/>
        </authorList>
    </citation>
    <scope>NUCLEOTIDE SEQUENCE [LARGE SCALE GENOMIC DNA]</scope>
    <source>
        <strain evidence="4">K20</strain>
    </source>
</reference>
<feature type="compositionally biased region" description="Polar residues" evidence="1">
    <location>
        <begin position="86"/>
        <end position="105"/>
    </location>
</feature>
<sequence length="240" mass="26879">MSTLNLHWMNTKSGCVALLMIPLVATSSWLTIDTVAQRKDDIHQLSTQSPPIKYVDAKYHVVPYPQFSGLKSTYVVSETKLNSQQPPLVISHSDNSPIVANTSVPKPSPDEIKESQASQSAEDALKSLDLSKLSLSMKSKVEAAIKSEKRSVQTPEQDQDAMDLRRHEDEYQGILPALNFQTHVYTSDPTRRWVKINGVEYRQGDSVGTDITLVEIKPKSTIIRFKGDLIEIPALYEWRG</sequence>
<dbReference type="Pfam" id="PF16537">
    <property type="entry name" value="T2SSB"/>
    <property type="match status" value="1"/>
</dbReference>
<proteinExistence type="predicted"/>